<dbReference type="Proteomes" id="UP001497527">
    <property type="component" value="Unassembled WGS sequence"/>
</dbReference>
<dbReference type="RefSeq" id="WP_348718507.1">
    <property type="nucleotide sequence ID" value="NZ_CAXJIO010000015.1"/>
</dbReference>
<organism evidence="3 4">
    <name type="scientific">Tenacibaculum polynesiense</name>
    <dbReference type="NCBI Taxonomy" id="3137857"/>
    <lineage>
        <taxon>Bacteria</taxon>
        <taxon>Pseudomonadati</taxon>
        <taxon>Bacteroidota</taxon>
        <taxon>Flavobacteriia</taxon>
        <taxon>Flavobacteriales</taxon>
        <taxon>Flavobacteriaceae</taxon>
        <taxon>Tenacibaculum</taxon>
    </lineage>
</organism>
<comment type="caution">
    <text evidence="3">The sequence shown here is derived from an EMBL/GenBank/DDBJ whole genome shotgun (WGS) entry which is preliminary data.</text>
</comment>
<dbReference type="PRINTS" id="PR01438">
    <property type="entry name" value="UNVRSLSTRESS"/>
</dbReference>
<dbReference type="PANTHER" id="PTHR46268:SF6">
    <property type="entry name" value="UNIVERSAL STRESS PROTEIN UP12"/>
    <property type="match status" value="1"/>
</dbReference>
<protein>
    <submittedName>
        <fullName evidence="3">Nucleotide-binding universal stress UspA family protein</fullName>
    </submittedName>
</protein>
<gene>
    <name evidence="3" type="ORF">T190423A01A_60165</name>
</gene>
<accession>A0ABM9PF85</accession>
<dbReference type="SUPFAM" id="SSF52402">
    <property type="entry name" value="Adenine nucleotide alpha hydrolases-like"/>
    <property type="match status" value="2"/>
</dbReference>
<dbReference type="InterPro" id="IPR006015">
    <property type="entry name" value="Universal_stress_UspA"/>
</dbReference>
<name>A0ABM9PF85_9FLAO</name>
<keyword evidence="4" id="KW-1185">Reference proteome</keyword>
<feature type="domain" description="UspA" evidence="2">
    <location>
        <begin position="2"/>
        <end position="149"/>
    </location>
</feature>
<sequence>MKKKILIATDFSKTSLNAIMYALELYKTDRCDFYVLNVFKTTYNLIEDIIPPKPGEKGYDIPYQKSTDGLERISKLILFKEDDNPYHNFEYISLNKPLLKGVQEIVEQKDIELVIMGTKGVTDSQSSVFGSNAVEIMEKVRNCPVLVVPIDAKQELPKEIVFPTDYKIQYKRKELAHLIDIVRKCNASLKVLHATEEDTLDSNQEEHKKMLEKYFESIHHSFHTLSSISVATAVKCFVESRDSDMIAFINKKHLFFGSVFSQPLVKKIGYKLKVPVLVLHDLKN</sequence>
<dbReference type="Pfam" id="PF00582">
    <property type="entry name" value="Usp"/>
    <property type="match status" value="1"/>
</dbReference>
<dbReference type="EMBL" id="CAXJIO010000015">
    <property type="protein sequence ID" value="CAL2104228.1"/>
    <property type="molecule type" value="Genomic_DNA"/>
</dbReference>
<evidence type="ECO:0000313" key="4">
    <source>
        <dbReference type="Proteomes" id="UP001497527"/>
    </source>
</evidence>
<proteinExistence type="inferred from homology"/>
<dbReference type="InterPro" id="IPR006016">
    <property type="entry name" value="UspA"/>
</dbReference>
<dbReference type="Gene3D" id="3.40.50.12370">
    <property type="match status" value="1"/>
</dbReference>
<reference evidence="3 4" key="1">
    <citation type="submission" date="2024-05" db="EMBL/GenBank/DDBJ databases">
        <authorList>
            <person name="Duchaud E."/>
        </authorList>
    </citation>
    <scope>NUCLEOTIDE SEQUENCE [LARGE SCALE GENOMIC DNA]</scope>
    <source>
        <strain evidence="3">Ena-SAMPLE-TAB-13-05-2024-13:56:06:370-140308</strain>
    </source>
</reference>
<dbReference type="PANTHER" id="PTHR46268">
    <property type="entry name" value="STRESS RESPONSE PROTEIN NHAX"/>
    <property type="match status" value="1"/>
</dbReference>
<evidence type="ECO:0000256" key="1">
    <source>
        <dbReference type="ARBA" id="ARBA00008791"/>
    </source>
</evidence>
<evidence type="ECO:0000259" key="2">
    <source>
        <dbReference type="Pfam" id="PF00582"/>
    </source>
</evidence>
<dbReference type="CDD" id="cd00293">
    <property type="entry name" value="USP-like"/>
    <property type="match status" value="1"/>
</dbReference>
<evidence type="ECO:0000313" key="3">
    <source>
        <dbReference type="EMBL" id="CAL2104228.1"/>
    </source>
</evidence>
<comment type="similarity">
    <text evidence="1">Belongs to the universal stress protein A family.</text>
</comment>